<feature type="non-terminal residue" evidence="2">
    <location>
        <position position="81"/>
    </location>
</feature>
<gene>
    <name evidence="2" type="ORF">C1645_792634</name>
</gene>
<comment type="caution">
    <text evidence="2">The sequence shown here is derived from an EMBL/GenBank/DDBJ whole genome shotgun (WGS) entry which is preliminary data.</text>
</comment>
<evidence type="ECO:0000313" key="3">
    <source>
        <dbReference type="Proteomes" id="UP000265703"/>
    </source>
</evidence>
<proteinExistence type="predicted"/>
<feature type="signal peptide" evidence="1">
    <location>
        <begin position="1"/>
        <end position="22"/>
    </location>
</feature>
<name>A0A397SCE4_9GLOM</name>
<protein>
    <submittedName>
        <fullName evidence="2">Uncharacterized protein</fullName>
    </submittedName>
</protein>
<feature type="chain" id="PRO_5017357376" evidence="1">
    <location>
        <begin position="23"/>
        <end position="81"/>
    </location>
</feature>
<dbReference type="AlphaFoldDB" id="A0A397SCE4"/>
<evidence type="ECO:0000256" key="1">
    <source>
        <dbReference type="SAM" id="SignalP"/>
    </source>
</evidence>
<keyword evidence="1" id="KW-0732">Signal</keyword>
<accession>A0A397SCE4</accession>
<evidence type="ECO:0000313" key="2">
    <source>
        <dbReference type="EMBL" id="RIA80401.1"/>
    </source>
</evidence>
<keyword evidence="3" id="KW-1185">Reference proteome</keyword>
<reference evidence="2 3" key="1">
    <citation type="submission" date="2018-06" db="EMBL/GenBank/DDBJ databases">
        <title>Comparative genomics reveals the genomic features of Rhizophagus irregularis, R. cerebriforme, R. diaphanum and Gigaspora rosea, and their symbiotic lifestyle signature.</title>
        <authorList>
            <person name="Morin E."/>
            <person name="San Clemente H."/>
            <person name="Chen E.C.H."/>
            <person name="De La Providencia I."/>
            <person name="Hainaut M."/>
            <person name="Kuo A."/>
            <person name="Kohler A."/>
            <person name="Murat C."/>
            <person name="Tang N."/>
            <person name="Roy S."/>
            <person name="Loubradou J."/>
            <person name="Henrissat B."/>
            <person name="Grigoriev I.V."/>
            <person name="Corradi N."/>
            <person name="Roux C."/>
            <person name="Martin F.M."/>
        </authorList>
    </citation>
    <scope>NUCLEOTIDE SEQUENCE [LARGE SCALE GENOMIC DNA]</scope>
    <source>
        <strain evidence="2 3">DAOM 227022</strain>
    </source>
</reference>
<sequence>MNKHFISIIFIIIVIISTAVNSIPTIIIGANKEHHYADIYCIAKYDKCNTHCKELSEPYRGPCVKDCMEFCELGVTNNQKS</sequence>
<organism evidence="2 3">
    <name type="scientific">Glomus cerebriforme</name>
    <dbReference type="NCBI Taxonomy" id="658196"/>
    <lineage>
        <taxon>Eukaryota</taxon>
        <taxon>Fungi</taxon>
        <taxon>Fungi incertae sedis</taxon>
        <taxon>Mucoromycota</taxon>
        <taxon>Glomeromycotina</taxon>
        <taxon>Glomeromycetes</taxon>
        <taxon>Glomerales</taxon>
        <taxon>Glomeraceae</taxon>
        <taxon>Glomus</taxon>
    </lineage>
</organism>
<dbReference type="Proteomes" id="UP000265703">
    <property type="component" value="Unassembled WGS sequence"/>
</dbReference>
<dbReference type="OrthoDB" id="2331316at2759"/>
<dbReference type="EMBL" id="QKYT01000979">
    <property type="protein sequence ID" value="RIA80401.1"/>
    <property type="molecule type" value="Genomic_DNA"/>
</dbReference>